<feature type="region of interest" description="Disordered" evidence="3">
    <location>
        <begin position="916"/>
        <end position="935"/>
    </location>
</feature>
<dbReference type="RefSeq" id="WP_167933000.1">
    <property type="nucleotide sequence ID" value="NZ_JAAVJB010000053.1"/>
</dbReference>
<keyword evidence="1" id="KW-0547">Nucleotide-binding</keyword>
<evidence type="ECO:0000313" key="5">
    <source>
        <dbReference type="EMBL" id="NJP66474.1"/>
    </source>
</evidence>
<dbReference type="SUPFAM" id="SSF52540">
    <property type="entry name" value="P-loop containing nucleoside triphosphate hydrolases"/>
    <property type="match status" value="1"/>
</dbReference>
<dbReference type="Proteomes" id="UP000746503">
    <property type="component" value="Unassembled WGS sequence"/>
</dbReference>
<keyword evidence="6" id="KW-1185">Reference proteome</keyword>
<comment type="caution">
    <text evidence="5">The sequence shown here is derived from an EMBL/GenBank/DDBJ whole genome shotgun (WGS) entry which is preliminary data.</text>
</comment>
<dbReference type="EMBL" id="JAAVJB010000053">
    <property type="protein sequence ID" value="NJP66474.1"/>
    <property type="molecule type" value="Genomic_DNA"/>
</dbReference>
<dbReference type="InterPro" id="IPR041664">
    <property type="entry name" value="AAA_16"/>
</dbReference>
<dbReference type="Pfam" id="PF13191">
    <property type="entry name" value="AAA_16"/>
    <property type="match status" value="1"/>
</dbReference>
<dbReference type="PANTHER" id="PTHR16305">
    <property type="entry name" value="TESTICULAR SOLUBLE ADENYLYL CYCLASE"/>
    <property type="match status" value="1"/>
</dbReference>
<dbReference type="InterPro" id="IPR027417">
    <property type="entry name" value="P-loop_NTPase"/>
</dbReference>
<proteinExistence type="predicted"/>
<name>A0ABX1AH10_9ACTN</name>
<accession>A0ABX1AH10</accession>
<evidence type="ECO:0000313" key="6">
    <source>
        <dbReference type="Proteomes" id="UP000746503"/>
    </source>
</evidence>
<keyword evidence="2" id="KW-0067">ATP-binding</keyword>
<organism evidence="5 6">
    <name type="scientific">Streptomyces spiramenti</name>
    <dbReference type="NCBI Taxonomy" id="2720606"/>
    <lineage>
        <taxon>Bacteria</taxon>
        <taxon>Bacillati</taxon>
        <taxon>Actinomycetota</taxon>
        <taxon>Actinomycetes</taxon>
        <taxon>Kitasatosporales</taxon>
        <taxon>Streptomycetaceae</taxon>
        <taxon>Streptomyces</taxon>
    </lineage>
</organism>
<feature type="compositionally biased region" description="Low complexity" evidence="3">
    <location>
        <begin position="974"/>
        <end position="991"/>
    </location>
</feature>
<reference evidence="5 6" key="1">
    <citation type="submission" date="2020-03" db="EMBL/GenBank/DDBJ databases">
        <title>Draft genome of Streptomyces sp. ventii, isolated from the Axial Seamount in the Pacific Ocean, and resequencing of the two type strains Streptomyces lonarensis strain NCL 716 and Streptomyces bohaiensis strain 11A07.</title>
        <authorList>
            <person name="Loughran R.M."/>
            <person name="Pfannmuller K.M."/>
            <person name="Wasson B.J."/>
            <person name="Deadmond M.C."/>
            <person name="Paddock B.E."/>
            <person name="Koyack M.J."/>
            <person name="Gallegos D.A."/>
            <person name="Mitchell E.A."/>
            <person name="Ushijima B."/>
            <person name="Saw J.H."/>
            <person name="Mcphail K.L."/>
            <person name="Videau P."/>
        </authorList>
    </citation>
    <scope>NUCLEOTIDE SEQUENCE [LARGE SCALE GENOMIC DNA]</scope>
    <source>
        <strain evidence="6">5675061</strain>
    </source>
</reference>
<feature type="region of interest" description="Disordered" evidence="3">
    <location>
        <begin position="551"/>
        <end position="600"/>
    </location>
</feature>
<protein>
    <submittedName>
        <fullName evidence="5">AAA family ATPase</fullName>
    </submittedName>
</protein>
<dbReference type="PANTHER" id="PTHR16305:SF35">
    <property type="entry name" value="TRANSCRIPTIONAL ACTIVATOR DOMAIN"/>
    <property type="match status" value="1"/>
</dbReference>
<evidence type="ECO:0000256" key="3">
    <source>
        <dbReference type="SAM" id="MobiDB-lite"/>
    </source>
</evidence>
<feature type="compositionally biased region" description="Gly residues" evidence="3">
    <location>
        <begin position="921"/>
        <end position="935"/>
    </location>
</feature>
<sequence>MTTLTDPPLGRKQAASLLSSEVDRSTASHGGLVLVTGEAGIGKTTLVTGAVREARARGALVLTGSCWDSAHAPGYWPWVQVVRGLRRALPQEEYRSSAPQNGGLAALLGEAGGETGVGRGSDEDVFALYDAVTTALVSAAQGRPVLVVLEDLHWADEASLRLLEFVVRHSWFERLLVVGTYRDVEVEIPADAARAPDADGAAAPPYRAGARDGVVAVSSGRPDRDAVPAARTVLPMLHARATTITLTGLDRDDVGTLLARAAGREPSAELATRVHQRTGGNPFFVEQAARLWASGGPALAMTPGVSDALTRRISLLPSPVRRLLEAASVLGREFTRPVLASVVAAPSALVDALLDQAVTGRLVTAAGGGRFCFAHDLFREALYEGLTADAARRHHAAVVRAVRVPGDEGLPAIGPADLARHAYLAGGDLPAGTTVELLTAAAEDAGNRVAGDEATRHLRRAYDVARAAPPEEVDPGRTVAVALDLVGQLGHTAERDEVIALYRGTAELALTVADPELLARVALALHAGSTTFPELAATGERLLRQAHRALVGQPDGSGPATDPPPGRHTPRDDPGPASATGQPPATGPAPADRSAGASPSELTALADELTLRTMALARSGGDDTALEFLLWARHEAIWGLGSAAERERLMEELLAVLSRTGNRGMHLVVRSLRWVAQLEQGNAAYREHYLSYLAAADAAGLPHLRPAVAVDRSIIGALRGEFAEAEHRLELASELPGAQSDWNFMTTFMAVHHRTVLEMLQGRTPGDAELRARLTESGYPYPDVLLGIAAFERGDVEEGLLYTAAARGRSSGFPRDLGPLWLRLRAQAAAAAGDRELGEEVRRALTPHPEAWLVSFCGCDISGPVPFWLGVVEAGEGRWDEAVAALTDAVVAADRLEARPWAVLARARLASALYRRDGSGDATGGGATGAVPGGRAGAHGGAGLLGGAGRDRDRAARLRQDAERLAAGMNMSLPPGHAGAPRSASAPRAAPSPVPDSAHEPSPPPAAVEPVPSVARAGDDVSGARARPPGRSPEREFRHDGAVWQLTFGGRTAHLPDAKGLRDLHLLLSHPGEAVPAVRLLSPEGGATVVAAHTMGGDEVLDERARAAYKRRLAALDGEIDRAALLGDDDRAAELDREREALLVELRAAAGLAGRSRRLGDSAERARKTVTARIRDTFRRLDVRHPELAAHLRATVSTGARCCYRPPDHTPWRL</sequence>
<gene>
    <name evidence="5" type="ORF">HCJ92_09270</name>
</gene>
<evidence type="ECO:0000256" key="1">
    <source>
        <dbReference type="ARBA" id="ARBA00022741"/>
    </source>
</evidence>
<feature type="compositionally biased region" description="Low complexity" evidence="3">
    <location>
        <begin position="575"/>
        <end position="591"/>
    </location>
</feature>
<feature type="domain" description="Orc1-like AAA ATPase" evidence="4">
    <location>
        <begin position="8"/>
        <end position="178"/>
    </location>
</feature>
<feature type="region of interest" description="Disordered" evidence="3">
    <location>
        <begin position="969"/>
        <end position="1038"/>
    </location>
</feature>
<evidence type="ECO:0000256" key="2">
    <source>
        <dbReference type="ARBA" id="ARBA00022840"/>
    </source>
</evidence>
<evidence type="ECO:0000259" key="4">
    <source>
        <dbReference type="Pfam" id="PF13191"/>
    </source>
</evidence>